<proteinExistence type="inferred from homology"/>
<evidence type="ECO:0000256" key="1">
    <source>
        <dbReference type="ARBA" id="ARBA00005417"/>
    </source>
</evidence>
<dbReference type="GO" id="GO:0016829">
    <property type="term" value="F:lyase activity"/>
    <property type="evidence" value="ECO:0007669"/>
    <property type="project" value="UniProtKB-KW"/>
</dbReference>
<dbReference type="InterPro" id="IPR017871">
    <property type="entry name" value="ABC_transporter-like_CS"/>
</dbReference>
<dbReference type="InterPro" id="IPR027417">
    <property type="entry name" value="P-loop_NTPase"/>
</dbReference>
<name>A0ABR8AF09_9CYAN</name>
<keyword evidence="2" id="KW-0547">Nucleotide-binding</keyword>
<evidence type="ECO:0000259" key="4">
    <source>
        <dbReference type="PROSITE" id="PS50893"/>
    </source>
</evidence>
<evidence type="ECO:0000256" key="2">
    <source>
        <dbReference type="ARBA" id="ARBA00022741"/>
    </source>
</evidence>
<dbReference type="Proteomes" id="UP000658514">
    <property type="component" value="Unassembled WGS sequence"/>
</dbReference>
<accession>A0ABR8AF09</accession>
<dbReference type="PANTHER" id="PTHR42798">
    <property type="entry name" value="LIPOPROTEIN-RELEASING SYSTEM ATP-BINDING PROTEIN LOLD"/>
    <property type="match status" value="1"/>
</dbReference>
<dbReference type="EMBL" id="JACJQH010000044">
    <property type="protein sequence ID" value="MBD2198627.1"/>
    <property type="molecule type" value="Genomic_DNA"/>
</dbReference>
<dbReference type="RefSeq" id="WP_190546615.1">
    <property type="nucleotide sequence ID" value="NZ_CAWPNO010000078.1"/>
</dbReference>
<keyword evidence="6" id="KW-1185">Reference proteome</keyword>
<dbReference type="PROSITE" id="PS00211">
    <property type="entry name" value="ABC_TRANSPORTER_1"/>
    <property type="match status" value="1"/>
</dbReference>
<dbReference type="PROSITE" id="PS50893">
    <property type="entry name" value="ABC_TRANSPORTER_2"/>
    <property type="match status" value="1"/>
</dbReference>
<dbReference type="Pfam" id="PF00005">
    <property type="entry name" value="ABC_tran"/>
    <property type="match status" value="1"/>
</dbReference>
<feature type="domain" description="ABC transporter" evidence="4">
    <location>
        <begin position="19"/>
        <end position="240"/>
    </location>
</feature>
<keyword evidence="5" id="KW-0456">Lyase</keyword>
<evidence type="ECO:0000313" key="5">
    <source>
        <dbReference type="EMBL" id="MBD2198627.1"/>
    </source>
</evidence>
<evidence type="ECO:0000313" key="6">
    <source>
        <dbReference type="Proteomes" id="UP000658514"/>
    </source>
</evidence>
<dbReference type="InterPro" id="IPR003593">
    <property type="entry name" value="AAA+_ATPase"/>
</dbReference>
<comment type="caution">
    <text evidence="5">The sequence shown here is derived from an EMBL/GenBank/DDBJ whole genome shotgun (WGS) entry which is preliminary data.</text>
</comment>
<dbReference type="Gene3D" id="3.40.50.300">
    <property type="entry name" value="P-loop containing nucleotide triphosphate hydrolases"/>
    <property type="match status" value="1"/>
</dbReference>
<dbReference type="SMART" id="SM00382">
    <property type="entry name" value="AAA"/>
    <property type="match status" value="1"/>
</dbReference>
<protein>
    <submittedName>
        <fullName evidence="5">Phosphonate C-P lyase system protein PhnL</fullName>
    </submittedName>
</protein>
<gene>
    <name evidence="5" type="primary">phnL</name>
    <name evidence="5" type="ORF">H6G24_24600</name>
</gene>
<keyword evidence="3" id="KW-0067">ATP-binding</keyword>
<organism evidence="5 6">
    <name type="scientific">Calothrix parietina FACHB-288</name>
    <dbReference type="NCBI Taxonomy" id="2692896"/>
    <lineage>
        <taxon>Bacteria</taxon>
        <taxon>Bacillati</taxon>
        <taxon>Cyanobacteriota</taxon>
        <taxon>Cyanophyceae</taxon>
        <taxon>Nostocales</taxon>
        <taxon>Calotrichaceae</taxon>
        <taxon>Calothrix</taxon>
    </lineage>
</organism>
<evidence type="ECO:0000256" key="3">
    <source>
        <dbReference type="ARBA" id="ARBA00022840"/>
    </source>
</evidence>
<dbReference type="PANTHER" id="PTHR42798:SF7">
    <property type="entry name" value="ALPHA-D-RIBOSE 1-METHYLPHOSPHONATE 5-TRIPHOSPHATE SYNTHASE SUBUNIT PHNL"/>
    <property type="match status" value="1"/>
</dbReference>
<reference evidence="5 6" key="1">
    <citation type="journal article" date="2020" name="ISME J.">
        <title>Comparative genomics reveals insights into cyanobacterial evolution and habitat adaptation.</title>
        <authorList>
            <person name="Chen M.Y."/>
            <person name="Teng W.K."/>
            <person name="Zhao L."/>
            <person name="Hu C.X."/>
            <person name="Zhou Y.K."/>
            <person name="Han B.P."/>
            <person name="Song L.R."/>
            <person name="Shu W.S."/>
        </authorList>
    </citation>
    <scope>NUCLEOTIDE SEQUENCE [LARGE SCALE GENOMIC DNA]</scope>
    <source>
        <strain evidence="5 6">FACHB-288</strain>
    </source>
</reference>
<dbReference type="InterPro" id="IPR003439">
    <property type="entry name" value="ABC_transporter-like_ATP-bd"/>
</dbReference>
<comment type="similarity">
    <text evidence="1">Belongs to the ABC transporter superfamily.</text>
</comment>
<dbReference type="NCBIfam" id="TIGR02324">
    <property type="entry name" value="CP_lyasePhnL"/>
    <property type="match status" value="1"/>
</dbReference>
<sequence length="241" mass="27017">MQSLTLNHRSVEFPSQVLLQVENLRKSFTLHQQGGMQLSVLEGVSLTVNAGECIALSGASGTGKSTFMRCLYANYRVDSGSVWVKHEESWLDLCQLAPHEILAVRQKTMGYVSQFLRVIPRVPALDVAAEPLLELGVNIDIAYNKVKYLFRCLNLAERLWQLSPTTFSGGEKQRVNIARALVVDYPILLLDEPTSALDASNRQVVIELLQERKNQGCSLIGIFHDEEVRSQLCNRELIFNS</sequence>
<dbReference type="InterPro" id="IPR012701">
    <property type="entry name" value="CP_lyase_PhnL"/>
</dbReference>
<dbReference type="SUPFAM" id="SSF52540">
    <property type="entry name" value="P-loop containing nucleoside triphosphate hydrolases"/>
    <property type="match status" value="1"/>
</dbReference>